<dbReference type="PROSITE" id="PS51819">
    <property type="entry name" value="VOC"/>
    <property type="match status" value="2"/>
</dbReference>
<dbReference type="InterPro" id="IPR037523">
    <property type="entry name" value="VOC_core"/>
</dbReference>
<gene>
    <name evidence="2" type="ORF">BG04_302</name>
</gene>
<evidence type="ECO:0000259" key="1">
    <source>
        <dbReference type="PROSITE" id="PS51819"/>
    </source>
</evidence>
<feature type="domain" description="VOC" evidence="1">
    <location>
        <begin position="5"/>
        <end position="131"/>
    </location>
</feature>
<dbReference type="KEGG" id="bmeg:BG04_302"/>
<dbReference type="Proteomes" id="UP000031829">
    <property type="component" value="Chromosome"/>
</dbReference>
<dbReference type="CDD" id="cd08347">
    <property type="entry name" value="PcpA_C_like"/>
    <property type="match status" value="1"/>
</dbReference>
<dbReference type="AlphaFoldDB" id="A0A0B6AZ09"/>
<dbReference type="InterPro" id="IPR029068">
    <property type="entry name" value="Glyas_Bleomycin-R_OHBP_Dase"/>
</dbReference>
<dbReference type="RefSeq" id="WP_016766598.1">
    <property type="nucleotide sequence ID" value="NZ_BCVB01000006.1"/>
</dbReference>
<keyword evidence="2" id="KW-0560">Oxidoreductase</keyword>
<proteinExistence type="predicted"/>
<dbReference type="GeneID" id="93643816"/>
<dbReference type="EMBL" id="CP009920">
    <property type="protein sequence ID" value="AJI25164.1"/>
    <property type="molecule type" value="Genomic_DNA"/>
</dbReference>
<name>A0A0B6AZ09_PRIM2</name>
<evidence type="ECO:0000313" key="3">
    <source>
        <dbReference type="Proteomes" id="UP000031829"/>
    </source>
</evidence>
<keyword evidence="2" id="KW-0223">Dioxygenase</keyword>
<dbReference type="Gene3D" id="3.10.180.10">
    <property type="entry name" value="2,3-Dihydroxybiphenyl 1,2-Dioxygenase, domain 1"/>
    <property type="match status" value="2"/>
</dbReference>
<dbReference type="GO" id="GO:0051213">
    <property type="term" value="F:dioxygenase activity"/>
    <property type="evidence" value="ECO:0007669"/>
    <property type="project" value="UniProtKB-KW"/>
</dbReference>
<protein>
    <submittedName>
        <fullName evidence="2">Glyoxalase/Bleomycin resistance /Dioxygenase superfamily protein</fullName>
    </submittedName>
</protein>
<organism evidence="2 3">
    <name type="scientific">Priestia megaterium (strain ATCC 14581 / DSM 32 / CCUG 1817 / JCM 2506 / NBRC 15308 / NCIMB 9376 / NCTC 10342 / NRRL B-14308 / VKM B-512 / Ford 19)</name>
    <name type="common">Bacillus megaterium</name>
    <dbReference type="NCBI Taxonomy" id="1348623"/>
    <lineage>
        <taxon>Bacteria</taxon>
        <taxon>Bacillati</taxon>
        <taxon>Bacillota</taxon>
        <taxon>Bacilli</taxon>
        <taxon>Bacillales</taxon>
        <taxon>Bacillaceae</taxon>
        <taxon>Priestia</taxon>
    </lineage>
</organism>
<dbReference type="SUPFAM" id="SSF54593">
    <property type="entry name" value="Glyoxalase/Bleomycin resistance protein/Dihydroxybiphenyl dioxygenase"/>
    <property type="match status" value="1"/>
</dbReference>
<dbReference type="InterPro" id="IPR052537">
    <property type="entry name" value="Extradiol_RC_dioxygenase"/>
</dbReference>
<dbReference type="InterPro" id="IPR004360">
    <property type="entry name" value="Glyas_Fos-R_dOase_dom"/>
</dbReference>
<feature type="domain" description="VOC" evidence="1">
    <location>
        <begin position="156"/>
        <end position="282"/>
    </location>
</feature>
<accession>A0A0B6AZ09</accession>
<dbReference type="PANTHER" id="PTHR36110:SF4">
    <property type="entry name" value="RING-CLEAVING DIOXYGENASE MHQA-RELATED"/>
    <property type="match status" value="1"/>
</dbReference>
<dbReference type="HOGENOM" id="CLU_057821_0_0_9"/>
<sequence length="325" mass="36456">MELLGLHHVSILTGKAEKNYQFFTKVLGMRLVKKTVNQDNTQSYHLFYADGEGTPGTEVTFFDIPGLARTHQGASDISTVSLRVKSTDSLHFWKERFEQYGVEYEEIAKRANRDTLAFKDYEGTRLLLVADNGEKGVRAGVPWKCEDIPLEHAIIGLGPVTLTVVTPEPTVDVLTNIMGFRYAGSYPSLAGDHRDILVYATGEGGSGAEVHIETRPDLPKVRLGRGGVHHVAFRVPNEEEYNKWAARLNENSLPNSGKVERYYFKALYFREPNGILFELSTDTPGFATDEPLETMGQTLALPPFLEPKRKEIEEKLRPLDLDETL</sequence>
<reference evidence="2 3" key="1">
    <citation type="journal article" date="2015" name="Genome Announc.">
        <title>Complete genome sequences for 35 biothreat assay-relevant bacillus species.</title>
        <authorList>
            <person name="Johnson S.L."/>
            <person name="Daligault H.E."/>
            <person name="Davenport K.W."/>
            <person name="Jaissle J."/>
            <person name="Frey K.G."/>
            <person name="Ladner J.T."/>
            <person name="Broomall S.M."/>
            <person name="Bishop-Lilly K.A."/>
            <person name="Bruce D.C."/>
            <person name="Gibbons H.S."/>
            <person name="Coyne S.R."/>
            <person name="Lo C.C."/>
            <person name="Meincke L."/>
            <person name="Munk A.C."/>
            <person name="Koroleva G.I."/>
            <person name="Rosenzweig C.N."/>
            <person name="Palacios G.F."/>
            <person name="Redden C.L."/>
            <person name="Minogue T.D."/>
            <person name="Chain P.S."/>
        </authorList>
    </citation>
    <scope>NUCLEOTIDE SEQUENCE [LARGE SCALE GENOMIC DNA]</scope>
    <source>
        <strain evidence="3">ATCC 14581 / DSM 32 / JCM 2506 / NBRC 15308 / NCIMB 9376 / NCTC 10342 / NRRL B-14308 / VKM B-512</strain>
    </source>
</reference>
<dbReference type="Pfam" id="PF00903">
    <property type="entry name" value="Glyoxalase"/>
    <property type="match status" value="2"/>
</dbReference>
<dbReference type="PANTHER" id="PTHR36110">
    <property type="entry name" value="RING-CLEAVING DIOXYGENASE MHQE-RELATED"/>
    <property type="match status" value="1"/>
</dbReference>
<evidence type="ECO:0000313" key="2">
    <source>
        <dbReference type="EMBL" id="AJI25164.1"/>
    </source>
</evidence>